<name>A0ABP2QXB7_STRRT</name>
<keyword evidence="5" id="KW-1185">Reference proteome</keyword>
<dbReference type="InterPro" id="IPR009193">
    <property type="entry name" value="EutL_PduB"/>
</dbReference>
<dbReference type="NCBIfam" id="NF011934">
    <property type="entry name" value="PRK15405.1"/>
    <property type="match status" value="1"/>
</dbReference>
<dbReference type="Proteomes" id="UP000007815">
    <property type="component" value="Unassembled WGS sequence"/>
</dbReference>
<dbReference type="InterPro" id="IPR000249">
    <property type="entry name" value="BMC_dom"/>
</dbReference>
<dbReference type="RefSeq" id="WP_003087955.1">
    <property type="nucleotide sequence ID" value="NZ_AJTZ01000005.1"/>
</dbReference>
<dbReference type="InterPro" id="IPR044870">
    <property type="entry name" value="BMC_CP"/>
</dbReference>
<evidence type="ECO:0000313" key="5">
    <source>
        <dbReference type="Proteomes" id="UP000007815"/>
    </source>
</evidence>
<feature type="domain" description="BMC circularly permuted" evidence="3">
    <location>
        <begin position="114"/>
        <end position="217"/>
    </location>
</feature>
<comment type="subcellular location">
    <subcellularLocation>
        <location evidence="1">Bacterial microcompartment</location>
    </subcellularLocation>
</comment>
<evidence type="ECO:0000256" key="2">
    <source>
        <dbReference type="ARBA" id="ARBA00024446"/>
    </source>
</evidence>
<dbReference type="InterPro" id="IPR030983">
    <property type="entry name" value="EutL"/>
</dbReference>
<sequence>MIGERLGAKVLSVQVIPNVDAALIKALNLNENQKSLGIITSDCDDVTYVALDEATKAAEVEVVYGRSMYAGAGNASTKLAGEVIGILAGPSPSEVKSGLEAAVRVIETEASFYSANDDDSIPYFAHCISRSGSYLSEGANVSVGEAIAYLIAPPAEAIVAIDAALKVADVSMGVFYGPPSETNFAGALLTGSQSACKAACDAFARSVIDVANAPIKY</sequence>
<dbReference type="CDD" id="cd07050">
    <property type="entry name" value="BMC_EutL_repeat2"/>
    <property type="match status" value="1"/>
</dbReference>
<dbReference type="PIRSF" id="PIRSF012290">
    <property type="entry name" value="EutL_PduB"/>
    <property type="match status" value="1"/>
</dbReference>
<evidence type="ECO:0000259" key="3">
    <source>
        <dbReference type="PROSITE" id="PS51931"/>
    </source>
</evidence>
<reference evidence="4 5" key="1">
    <citation type="submission" date="2009-12" db="EMBL/GenBank/DDBJ databases">
        <authorList>
            <person name="Lefebure T."/>
            <person name="Cornejo O.E."/>
            <person name="Pavinski Bitar P.D."/>
            <person name="Lang P."/>
            <person name="Stanhope M.J."/>
        </authorList>
    </citation>
    <scope>NUCLEOTIDE SEQUENCE [LARGE SCALE GENOMIC DNA]</scope>
    <source>
        <strain evidence="4 5">FA-1</strain>
    </source>
</reference>
<protein>
    <submittedName>
        <fullName evidence="4">Ethanolamine utilization protein EutL</fullName>
    </submittedName>
</protein>
<organism evidence="4 5">
    <name type="scientific">Streptococcus ratti FA-1 = DSM 20564</name>
    <dbReference type="NCBI Taxonomy" id="699248"/>
    <lineage>
        <taxon>Bacteria</taxon>
        <taxon>Bacillati</taxon>
        <taxon>Bacillota</taxon>
        <taxon>Bacilli</taxon>
        <taxon>Lactobacillales</taxon>
        <taxon>Streptococcaceae</taxon>
        <taxon>Streptococcus</taxon>
    </lineage>
</organism>
<dbReference type="NCBIfam" id="TIGR04502">
    <property type="entry name" value="microcomp_EutL"/>
    <property type="match status" value="1"/>
</dbReference>
<dbReference type="SUPFAM" id="SSF143414">
    <property type="entry name" value="CcmK-like"/>
    <property type="match status" value="2"/>
</dbReference>
<dbReference type="Gene3D" id="3.30.70.1710">
    <property type="match status" value="2"/>
</dbReference>
<gene>
    <name evidence="4" type="ORF">SRA_04276</name>
</gene>
<proteinExistence type="predicted"/>
<dbReference type="Pfam" id="PF00936">
    <property type="entry name" value="BMC"/>
    <property type="match status" value="1"/>
</dbReference>
<evidence type="ECO:0000256" key="1">
    <source>
        <dbReference type="ARBA" id="ARBA00024322"/>
    </source>
</evidence>
<dbReference type="PROSITE" id="PS51931">
    <property type="entry name" value="BMC_CP"/>
    <property type="match status" value="2"/>
</dbReference>
<keyword evidence="2" id="KW-1283">Bacterial microcompartment</keyword>
<dbReference type="EMBL" id="AJTZ01000005">
    <property type="protein sequence ID" value="EJN93723.1"/>
    <property type="molecule type" value="Genomic_DNA"/>
</dbReference>
<accession>A0ABP2QXB7</accession>
<feature type="domain" description="BMC circularly permuted" evidence="3">
    <location>
        <begin position="1"/>
        <end position="112"/>
    </location>
</feature>
<comment type="caution">
    <text evidence="4">The sequence shown here is derived from an EMBL/GenBank/DDBJ whole genome shotgun (WGS) entry which is preliminary data.</text>
</comment>
<evidence type="ECO:0000313" key="4">
    <source>
        <dbReference type="EMBL" id="EJN93723.1"/>
    </source>
</evidence>
<dbReference type="SMART" id="SM00877">
    <property type="entry name" value="BMC"/>
    <property type="match status" value="2"/>
</dbReference>
<dbReference type="InterPro" id="IPR037233">
    <property type="entry name" value="CcmK-like_sf"/>
</dbReference>